<evidence type="ECO:0000259" key="1">
    <source>
        <dbReference type="PROSITE" id="PS50206"/>
    </source>
</evidence>
<proteinExistence type="predicted"/>
<dbReference type="SMART" id="SM00450">
    <property type="entry name" value="RHOD"/>
    <property type="match status" value="1"/>
</dbReference>
<dbReference type="PANTHER" id="PTHR45431">
    <property type="entry name" value="RHODANESE-LIKE DOMAIN-CONTAINING PROTEIN 15, CHLOROPLASTIC"/>
    <property type="match status" value="1"/>
</dbReference>
<gene>
    <name evidence="2" type="ORF">CEUSTIGMA_g7616.t1</name>
</gene>
<dbReference type="OrthoDB" id="566238at2759"/>
<organism evidence="2 3">
    <name type="scientific">Chlamydomonas eustigma</name>
    <dbReference type="NCBI Taxonomy" id="1157962"/>
    <lineage>
        <taxon>Eukaryota</taxon>
        <taxon>Viridiplantae</taxon>
        <taxon>Chlorophyta</taxon>
        <taxon>core chlorophytes</taxon>
        <taxon>Chlorophyceae</taxon>
        <taxon>CS clade</taxon>
        <taxon>Chlamydomonadales</taxon>
        <taxon>Chlamydomonadaceae</taxon>
        <taxon>Chlamydomonas</taxon>
    </lineage>
</organism>
<dbReference type="InterPro" id="IPR001763">
    <property type="entry name" value="Rhodanese-like_dom"/>
</dbReference>
<sequence length="126" mass="13998">MSWLWTFGQVPEVDAAKLLEITEAGKGTTPSPVLIDVRTEAEWEAGHIAGSLNASFLPPWSFKSRILPLIEHVPKSAEIYVICLSAHRSIGALKWLRAQGYTNVQQLKGGMKAWRDQKLSEDSPNK</sequence>
<dbReference type="SUPFAM" id="SSF52821">
    <property type="entry name" value="Rhodanese/Cell cycle control phosphatase"/>
    <property type="match status" value="1"/>
</dbReference>
<dbReference type="CDD" id="cd00158">
    <property type="entry name" value="RHOD"/>
    <property type="match status" value="1"/>
</dbReference>
<dbReference type="InterPro" id="IPR036873">
    <property type="entry name" value="Rhodanese-like_dom_sf"/>
</dbReference>
<evidence type="ECO:0000313" key="3">
    <source>
        <dbReference type="Proteomes" id="UP000232323"/>
    </source>
</evidence>
<dbReference type="AlphaFoldDB" id="A0A250XAS3"/>
<dbReference type="EMBL" id="BEGY01000049">
    <property type="protein sequence ID" value="GAX80178.1"/>
    <property type="molecule type" value="Genomic_DNA"/>
</dbReference>
<protein>
    <recommendedName>
        <fullName evidence="1">Rhodanese domain-containing protein</fullName>
    </recommendedName>
</protein>
<dbReference type="Proteomes" id="UP000232323">
    <property type="component" value="Unassembled WGS sequence"/>
</dbReference>
<dbReference type="PANTHER" id="PTHR45431:SF3">
    <property type="entry name" value="RHODANESE-LIKE DOMAIN-CONTAINING PROTEIN 15, CHLOROPLASTIC"/>
    <property type="match status" value="1"/>
</dbReference>
<keyword evidence="3" id="KW-1185">Reference proteome</keyword>
<dbReference type="Pfam" id="PF00581">
    <property type="entry name" value="Rhodanese"/>
    <property type="match status" value="1"/>
</dbReference>
<reference evidence="2 3" key="1">
    <citation type="submission" date="2017-08" db="EMBL/GenBank/DDBJ databases">
        <title>Acidophilic green algal genome provides insights into adaptation to an acidic environment.</title>
        <authorList>
            <person name="Hirooka S."/>
            <person name="Hirose Y."/>
            <person name="Kanesaki Y."/>
            <person name="Higuchi S."/>
            <person name="Fujiwara T."/>
            <person name="Onuma R."/>
            <person name="Era A."/>
            <person name="Ohbayashi R."/>
            <person name="Uzuka A."/>
            <person name="Nozaki H."/>
            <person name="Yoshikawa H."/>
            <person name="Miyagishima S.Y."/>
        </authorList>
    </citation>
    <scope>NUCLEOTIDE SEQUENCE [LARGE SCALE GENOMIC DNA]</scope>
    <source>
        <strain evidence="2 3">NIES-2499</strain>
    </source>
</reference>
<dbReference type="InterPro" id="IPR052367">
    <property type="entry name" value="Thiosulfate_ST/Rhodanese-like"/>
</dbReference>
<name>A0A250XAS3_9CHLO</name>
<dbReference type="Gene3D" id="3.40.250.10">
    <property type="entry name" value="Rhodanese-like domain"/>
    <property type="match status" value="1"/>
</dbReference>
<evidence type="ECO:0000313" key="2">
    <source>
        <dbReference type="EMBL" id="GAX80178.1"/>
    </source>
</evidence>
<accession>A0A250XAS3</accession>
<comment type="caution">
    <text evidence="2">The sequence shown here is derived from an EMBL/GenBank/DDBJ whole genome shotgun (WGS) entry which is preliminary data.</text>
</comment>
<dbReference type="PROSITE" id="PS50206">
    <property type="entry name" value="RHODANESE_3"/>
    <property type="match status" value="1"/>
</dbReference>
<feature type="domain" description="Rhodanese" evidence="1">
    <location>
        <begin position="28"/>
        <end position="123"/>
    </location>
</feature>